<dbReference type="OrthoDB" id="2013972at2759"/>
<evidence type="ECO:0000313" key="7">
    <source>
        <dbReference type="EMBL" id="KAF6162686.1"/>
    </source>
</evidence>
<evidence type="ECO:0000256" key="3">
    <source>
        <dbReference type="ARBA" id="ARBA00022603"/>
    </source>
</evidence>
<proteinExistence type="inferred from homology"/>
<dbReference type="Proteomes" id="UP000541444">
    <property type="component" value="Unassembled WGS sequence"/>
</dbReference>
<evidence type="ECO:0000313" key="8">
    <source>
        <dbReference type="Proteomes" id="UP000541444"/>
    </source>
</evidence>
<accession>A0A7J7N6B8</accession>
<organism evidence="7 8">
    <name type="scientific">Kingdonia uniflora</name>
    <dbReference type="NCBI Taxonomy" id="39325"/>
    <lineage>
        <taxon>Eukaryota</taxon>
        <taxon>Viridiplantae</taxon>
        <taxon>Streptophyta</taxon>
        <taxon>Embryophyta</taxon>
        <taxon>Tracheophyta</taxon>
        <taxon>Spermatophyta</taxon>
        <taxon>Magnoliopsida</taxon>
        <taxon>Ranunculales</taxon>
        <taxon>Circaeasteraceae</taxon>
        <taxon>Kingdonia</taxon>
    </lineage>
</organism>
<dbReference type="EMBL" id="JACGCM010001013">
    <property type="protein sequence ID" value="KAF6162686.1"/>
    <property type="molecule type" value="Genomic_DNA"/>
</dbReference>
<gene>
    <name evidence="7" type="ORF">GIB67_022345</name>
</gene>
<keyword evidence="3 6" id="KW-0489">Methyltransferase</keyword>
<dbReference type="GO" id="GO:0005802">
    <property type="term" value="C:trans-Golgi network"/>
    <property type="evidence" value="ECO:0007669"/>
    <property type="project" value="TreeGrafter"/>
</dbReference>
<evidence type="ECO:0000256" key="5">
    <source>
        <dbReference type="ARBA" id="ARBA00037847"/>
    </source>
</evidence>
<keyword evidence="6" id="KW-0325">Glycoprotein</keyword>
<dbReference type="InterPro" id="IPR029063">
    <property type="entry name" value="SAM-dependent_MTases_sf"/>
</dbReference>
<dbReference type="GO" id="GO:0008168">
    <property type="term" value="F:methyltransferase activity"/>
    <property type="evidence" value="ECO:0007669"/>
    <property type="project" value="UniProtKB-UniRule"/>
</dbReference>
<comment type="caution">
    <text evidence="7">The sequence shown here is derived from an EMBL/GenBank/DDBJ whole genome shotgun (WGS) entry which is preliminary data.</text>
</comment>
<dbReference type="GO" id="GO:0005768">
    <property type="term" value="C:endosome"/>
    <property type="evidence" value="ECO:0007669"/>
    <property type="project" value="TreeGrafter"/>
</dbReference>
<dbReference type="SUPFAM" id="SSF53335">
    <property type="entry name" value="S-adenosyl-L-methionine-dependent methyltransferases"/>
    <property type="match status" value="1"/>
</dbReference>
<dbReference type="AlphaFoldDB" id="A0A7J7N6B8"/>
<protein>
    <recommendedName>
        <fullName evidence="6">Methyltransferase</fullName>
        <ecNumber evidence="6">2.1.1.-</ecNumber>
    </recommendedName>
</protein>
<comment type="subcellular location">
    <subcellularLocation>
        <location evidence="5">Endomembrane system</location>
        <topology evidence="5">Single-pass membrane protein</topology>
    </subcellularLocation>
    <subcellularLocation>
        <location evidence="1 6">Membrane</location>
        <topology evidence="1 6">Single-pass type II membrane protein</topology>
    </subcellularLocation>
</comment>
<name>A0A7J7N6B8_9MAGN</name>
<keyword evidence="4 6" id="KW-0812">Transmembrane</keyword>
<dbReference type="GO" id="GO:0016020">
    <property type="term" value="C:membrane"/>
    <property type="evidence" value="ECO:0007669"/>
    <property type="project" value="UniProtKB-SubCell"/>
</dbReference>
<evidence type="ECO:0000256" key="2">
    <source>
        <dbReference type="ARBA" id="ARBA00008361"/>
    </source>
</evidence>
<dbReference type="InterPro" id="IPR004159">
    <property type="entry name" value="Put_SAM_MeTrfase"/>
</dbReference>
<keyword evidence="8" id="KW-1185">Reference proteome</keyword>
<keyword evidence="4 6" id="KW-0735">Signal-anchor</keyword>
<dbReference type="PANTHER" id="PTHR10108:SF968">
    <property type="entry name" value="METHYLTRANSFERASE PMT19-RELATED"/>
    <property type="match status" value="1"/>
</dbReference>
<evidence type="ECO:0000256" key="1">
    <source>
        <dbReference type="ARBA" id="ARBA00004606"/>
    </source>
</evidence>
<dbReference type="GO" id="GO:0032259">
    <property type="term" value="P:methylation"/>
    <property type="evidence" value="ECO:0007669"/>
    <property type="project" value="UniProtKB-KW"/>
</dbReference>
<evidence type="ECO:0000256" key="4">
    <source>
        <dbReference type="ARBA" id="ARBA00022968"/>
    </source>
</evidence>
<keyword evidence="6" id="KW-0808">Transferase</keyword>
<sequence length="258" mass="29186">METGEVEDIEILASTEIGGGFLPDDIVELLLGAVHLYLYKKMEACITPLPKVESVKYISGGALKKWPKRLNAVPPRMISPINKEVSFKAFNRDRSLWAQRVSQYGNIPKSLSMGKYRNIMDMNAGIGGFAAVLSKYPVWVMNVIPYHTNDTLGIIYQRGLIGTYMNWCEAFSTYPRTYDLIHADGIFSMYMDRCDILDIFLEMHRILQPEGTVIIRDHIDILVKAKGIMGQMGWNGTMQHSERGPSHPEKVLIIDNSK</sequence>
<dbReference type="PANTHER" id="PTHR10108">
    <property type="entry name" value="SAM-DEPENDENT METHYLTRANSFERASE"/>
    <property type="match status" value="1"/>
</dbReference>
<comment type="similarity">
    <text evidence="2 6">Belongs to the methyltransferase superfamily.</text>
</comment>
<evidence type="ECO:0000256" key="6">
    <source>
        <dbReference type="RuleBase" id="RU366043"/>
    </source>
</evidence>
<reference evidence="7 8" key="1">
    <citation type="journal article" date="2020" name="IScience">
        <title>Genome Sequencing of the Endangered Kingdonia uniflora (Circaeasteraceae, Ranunculales) Reveals Potential Mechanisms of Evolutionary Specialization.</title>
        <authorList>
            <person name="Sun Y."/>
            <person name="Deng T."/>
            <person name="Zhang A."/>
            <person name="Moore M.J."/>
            <person name="Landis J.B."/>
            <person name="Lin N."/>
            <person name="Zhang H."/>
            <person name="Zhang X."/>
            <person name="Huang J."/>
            <person name="Zhang X."/>
            <person name="Sun H."/>
            <person name="Wang H."/>
        </authorList>
    </citation>
    <scope>NUCLEOTIDE SEQUENCE [LARGE SCALE GENOMIC DNA]</scope>
    <source>
        <strain evidence="7">TB1705</strain>
        <tissue evidence="7">Leaf</tissue>
    </source>
</reference>
<dbReference type="EC" id="2.1.1.-" evidence="6"/>
<dbReference type="Pfam" id="PF03141">
    <property type="entry name" value="Methyltransf_29"/>
    <property type="match status" value="1"/>
</dbReference>